<gene>
    <name evidence="1" type="ORF">BpHYR1_035880</name>
</gene>
<dbReference type="AlphaFoldDB" id="A0A3M7QUC0"/>
<name>A0A3M7QUC0_BRAPC</name>
<organism evidence="1 2">
    <name type="scientific">Brachionus plicatilis</name>
    <name type="common">Marine rotifer</name>
    <name type="synonym">Brachionus muelleri</name>
    <dbReference type="NCBI Taxonomy" id="10195"/>
    <lineage>
        <taxon>Eukaryota</taxon>
        <taxon>Metazoa</taxon>
        <taxon>Spiralia</taxon>
        <taxon>Gnathifera</taxon>
        <taxon>Rotifera</taxon>
        <taxon>Eurotatoria</taxon>
        <taxon>Monogononta</taxon>
        <taxon>Pseudotrocha</taxon>
        <taxon>Ploima</taxon>
        <taxon>Brachionidae</taxon>
        <taxon>Brachionus</taxon>
    </lineage>
</organism>
<dbReference type="EMBL" id="REGN01005056">
    <property type="protein sequence ID" value="RNA15027.1"/>
    <property type="molecule type" value="Genomic_DNA"/>
</dbReference>
<proteinExistence type="predicted"/>
<keyword evidence="2" id="KW-1185">Reference proteome</keyword>
<reference evidence="1 2" key="1">
    <citation type="journal article" date="2018" name="Sci. Rep.">
        <title>Genomic signatures of local adaptation to the degree of environmental predictability in rotifers.</title>
        <authorList>
            <person name="Franch-Gras L."/>
            <person name="Hahn C."/>
            <person name="Garcia-Roger E.M."/>
            <person name="Carmona M.J."/>
            <person name="Serra M."/>
            <person name="Gomez A."/>
        </authorList>
    </citation>
    <scope>NUCLEOTIDE SEQUENCE [LARGE SCALE GENOMIC DNA]</scope>
    <source>
        <strain evidence="1">HYR1</strain>
    </source>
</reference>
<comment type="caution">
    <text evidence="1">The sequence shown here is derived from an EMBL/GenBank/DDBJ whole genome shotgun (WGS) entry which is preliminary data.</text>
</comment>
<evidence type="ECO:0000313" key="1">
    <source>
        <dbReference type="EMBL" id="RNA15027.1"/>
    </source>
</evidence>
<dbReference type="Proteomes" id="UP000276133">
    <property type="component" value="Unassembled WGS sequence"/>
</dbReference>
<protein>
    <submittedName>
        <fullName evidence="1">Uncharacterized protein</fullName>
    </submittedName>
</protein>
<sequence>MIKSRVDYAFRFDKTTHLLTRLERLTWTNNLKLISNNFQQLLILSSTYSLTHAQNFVIINLCLDKLKYVLLPVPEKMDALEDEDPLLDTVFWLSTELIMELDEFVGFKLASLSSL</sequence>
<evidence type="ECO:0000313" key="2">
    <source>
        <dbReference type="Proteomes" id="UP000276133"/>
    </source>
</evidence>
<accession>A0A3M7QUC0</accession>